<dbReference type="GO" id="GO:0005524">
    <property type="term" value="F:ATP binding"/>
    <property type="evidence" value="ECO:0007669"/>
    <property type="project" value="UniProtKB-KW"/>
</dbReference>
<reference evidence="2" key="1">
    <citation type="submission" date="2020-01" db="EMBL/GenBank/DDBJ databases">
        <authorList>
            <person name="Meier V. D."/>
            <person name="Meier V D."/>
        </authorList>
    </citation>
    <scope>NUCLEOTIDE SEQUENCE</scope>
    <source>
        <strain evidence="2">HLG_WM_MAG_06</strain>
    </source>
</reference>
<keyword evidence="2" id="KW-0067">ATP-binding</keyword>
<dbReference type="PANTHER" id="PTHR32182:SF22">
    <property type="entry name" value="ATP-DEPENDENT ENDONUCLEASE, OLD FAMILY-RELATED"/>
    <property type="match status" value="1"/>
</dbReference>
<organism evidence="2">
    <name type="scientific">uncultured Sulfurovum sp</name>
    <dbReference type="NCBI Taxonomy" id="269237"/>
    <lineage>
        <taxon>Bacteria</taxon>
        <taxon>Pseudomonadati</taxon>
        <taxon>Campylobacterota</taxon>
        <taxon>Epsilonproteobacteria</taxon>
        <taxon>Campylobacterales</taxon>
        <taxon>Sulfurovaceae</taxon>
        <taxon>Sulfurovum</taxon>
        <taxon>environmental samples</taxon>
    </lineage>
</organism>
<sequence>MMRMISIEARSLIKMKINNMIIRNFKFHHNLDFDISEQNFLVYGENGTGKSSIYKALYSNFYYFKDKKIVTNQIDIKEKFIHREFSTENLEVNIELNNNYLNRENNILTNAELLENQTIYFADEKVFQKITQYDFYQVINSELIKHFPLLTELDSIYRTIRTSVNRSSIDEQEKLVIERQEADRLFKEKFQEKIPLDEVNIILKKLDENFEIIFEVKDSDIQFDTKKFISPKIAIKVKDIDDKGDFKNHFNEAKLKLISIAIYFALAKKYETNSDLKLLVLDDFLTSLDMANRKLIIQYILDNFGKYQKIILTHNIQFYNLINRMLNIRHENEKWDIKNIFLFRENNHETALIKESNVNYLYRAKKELKRGEFHSSGNYLRKEFEKIVHEFKQLLEIGKMEKLEDMIGALKSNDIIFAVKPHDLLNQINKRIPNLLGILNSTMDEDKKIDKVRELLEVINNEITQKKCDLSNLKSILIKVDFYKNILFNPSSHSNEEIEIYRKECLNSIELIEELKIVLEKLK</sequence>
<dbReference type="AlphaFoldDB" id="A0A6S6TR34"/>
<dbReference type="PANTHER" id="PTHR32182">
    <property type="entry name" value="DNA REPLICATION AND REPAIR PROTEIN RECF"/>
    <property type="match status" value="1"/>
</dbReference>
<dbReference type="GO" id="GO:0000731">
    <property type="term" value="P:DNA synthesis involved in DNA repair"/>
    <property type="evidence" value="ECO:0007669"/>
    <property type="project" value="TreeGrafter"/>
</dbReference>
<dbReference type="GO" id="GO:0006302">
    <property type="term" value="P:double-strand break repair"/>
    <property type="evidence" value="ECO:0007669"/>
    <property type="project" value="TreeGrafter"/>
</dbReference>
<keyword evidence="2" id="KW-0547">Nucleotide-binding</keyword>
<feature type="domain" description="RecF/RecN/SMC N-terminal" evidence="1">
    <location>
        <begin position="17"/>
        <end position="333"/>
    </location>
</feature>
<evidence type="ECO:0000259" key="1">
    <source>
        <dbReference type="Pfam" id="PF02463"/>
    </source>
</evidence>
<accession>A0A6S6TR34</accession>
<dbReference type="InterPro" id="IPR027417">
    <property type="entry name" value="P-loop_NTPase"/>
</dbReference>
<dbReference type="SUPFAM" id="SSF52540">
    <property type="entry name" value="P-loop containing nucleoside triphosphate hydrolases"/>
    <property type="match status" value="1"/>
</dbReference>
<protein>
    <submittedName>
        <fullName evidence="2">ATP-binding protein (AAA domain)</fullName>
    </submittedName>
</protein>
<proteinExistence type="predicted"/>
<gene>
    <name evidence="2" type="ORF">HELGO_WM7454</name>
</gene>
<dbReference type="Pfam" id="PF02463">
    <property type="entry name" value="SMC_N"/>
    <property type="match status" value="1"/>
</dbReference>
<name>A0A6S6TR34_9BACT</name>
<dbReference type="InterPro" id="IPR003395">
    <property type="entry name" value="RecF/RecN/SMC_N"/>
</dbReference>
<evidence type="ECO:0000313" key="2">
    <source>
        <dbReference type="EMBL" id="CAA6818413.1"/>
    </source>
</evidence>
<dbReference type="Gene3D" id="3.40.50.300">
    <property type="entry name" value="P-loop containing nucleotide triphosphate hydrolases"/>
    <property type="match status" value="1"/>
</dbReference>
<dbReference type="EMBL" id="CACVAP010000090">
    <property type="protein sequence ID" value="CAA6818413.1"/>
    <property type="molecule type" value="Genomic_DNA"/>
</dbReference>